<dbReference type="EMBL" id="JASPKZ010002716">
    <property type="protein sequence ID" value="KAJ9594804.1"/>
    <property type="molecule type" value="Genomic_DNA"/>
</dbReference>
<feature type="transmembrane region" description="Helical" evidence="12">
    <location>
        <begin position="573"/>
        <end position="595"/>
    </location>
</feature>
<evidence type="ECO:0000256" key="8">
    <source>
        <dbReference type="ARBA" id="ARBA00023136"/>
    </source>
</evidence>
<feature type="transmembrane region" description="Helical" evidence="12">
    <location>
        <begin position="406"/>
        <end position="428"/>
    </location>
</feature>
<feature type="compositionally biased region" description="Low complexity" evidence="11">
    <location>
        <begin position="989"/>
        <end position="1008"/>
    </location>
</feature>
<dbReference type="Pfam" id="PF00023">
    <property type="entry name" value="Ank"/>
    <property type="match status" value="1"/>
</dbReference>
<dbReference type="AlphaFoldDB" id="A0AAD8A982"/>
<evidence type="ECO:0000256" key="2">
    <source>
        <dbReference type="ARBA" id="ARBA00022448"/>
    </source>
</evidence>
<keyword evidence="4" id="KW-0677">Repeat</keyword>
<dbReference type="GO" id="GO:0051480">
    <property type="term" value="P:regulation of cytosolic calcium ion concentration"/>
    <property type="evidence" value="ECO:0007669"/>
    <property type="project" value="TreeGrafter"/>
</dbReference>
<evidence type="ECO:0000256" key="10">
    <source>
        <dbReference type="PROSITE-ProRule" id="PRU00023"/>
    </source>
</evidence>
<dbReference type="InterPro" id="IPR002110">
    <property type="entry name" value="Ankyrin_rpt"/>
</dbReference>
<evidence type="ECO:0000256" key="4">
    <source>
        <dbReference type="ARBA" id="ARBA00022737"/>
    </source>
</evidence>
<feature type="region of interest" description="Disordered" evidence="11">
    <location>
        <begin position="1129"/>
        <end position="1179"/>
    </location>
</feature>
<dbReference type="NCBIfam" id="TIGR00870">
    <property type="entry name" value="trp"/>
    <property type="match status" value="1"/>
</dbReference>
<name>A0AAD8A982_DIPPU</name>
<evidence type="ECO:0000256" key="3">
    <source>
        <dbReference type="ARBA" id="ARBA00022692"/>
    </source>
</evidence>
<gene>
    <name evidence="14" type="ORF">L9F63_013896</name>
</gene>
<feature type="region of interest" description="Disordered" evidence="11">
    <location>
        <begin position="939"/>
        <end position="1114"/>
    </location>
</feature>
<keyword evidence="5 12" id="KW-1133">Transmembrane helix</keyword>
<feature type="compositionally biased region" description="Basic and acidic residues" evidence="11">
    <location>
        <begin position="1139"/>
        <end position="1150"/>
    </location>
</feature>
<dbReference type="Pfam" id="PF08344">
    <property type="entry name" value="TRP_2"/>
    <property type="match status" value="1"/>
</dbReference>
<keyword evidence="2" id="KW-0813">Transport</keyword>
<feature type="compositionally biased region" description="Basic and acidic residues" evidence="11">
    <location>
        <begin position="1061"/>
        <end position="1081"/>
    </location>
</feature>
<dbReference type="FunFam" id="1.25.40.20:FF:000402">
    <property type="entry name" value="Transient receptor potential channel"/>
    <property type="match status" value="1"/>
</dbReference>
<evidence type="ECO:0000256" key="11">
    <source>
        <dbReference type="SAM" id="MobiDB-lite"/>
    </source>
</evidence>
<evidence type="ECO:0000313" key="14">
    <source>
        <dbReference type="EMBL" id="KAJ9594804.1"/>
    </source>
</evidence>
<evidence type="ECO:0000256" key="9">
    <source>
        <dbReference type="ARBA" id="ARBA00023303"/>
    </source>
</evidence>
<dbReference type="Pfam" id="PF00520">
    <property type="entry name" value="Ion_trans"/>
    <property type="match status" value="1"/>
</dbReference>
<feature type="domain" description="Transient receptor ion channel" evidence="13">
    <location>
        <begin position="212"/>
        <end position="274"/>
    </location>
</feature>
<evidence type="ECO:0000256" key="6">
    <source>
        <dbReference type="ARBA" id="ARBA00023043"/>
    </source>
</evidence>
<feature type="non-terminal residue" evidence="14">
    <location>
        <position position="1"/>
    </location>
</feature>
<sequence length="1179" mass="135342">DMRSPDTHQLCINSVCCVLKYRATAKFHSSSNNMKVTESTENLIGSSDNMKQSNISLKTSHDDTLTQTEKKFLLNAERGDCASVKRLLEEYQDQPEELNINCVDPLNRSALIAAIENENADLIKILLEWNIKVKDALLHSIKEEYVEAVEILLEWEEKNHILGEPYAVDNASSTFTPDITPLILAAHMNNYEILKILLDRGASLPMPHDVRCGCDECVTSSEADSLRHSQSRINAYRALTSPSLIALSSRDPLLTAFELSWELRRLSRMENEFSDEYNELRAQCQQFATSLLDHVRTSLELEVMLNHNPDGEFWEPGERQTLERLKLAIKYKQKQFVAHSNVQQLLAAIWYEGLPGFRRKSIVGQLKEVAKLGTMFPVYSTIYMLAPTSKMGMFMKKPFVKFICHSSSYAFFLMLLSLASQRVEFLLIEWFGTPWMRSILDDWMRRERGSLPGPIEYCIIFYVIIRALWTDGLLEYVGDLWNIVDFITNCFYLIWISLRFTSWYIVQREYWQGKNPWYPREKWDPYDPMLLSEGAFAVQFNYMKLVHIFSVNPHLGPLQISLGRMIIDILKFFFIYSLVLFAFGCGMNQLLWYYADLEKQKCYHTPDGMADFDNEEKACSIWRRFANLFETSQSLFWASFGLVDLMAFELRGIKSFTRFWALLMFGSYSIISERSDIEWKFARTRLWMSYFEEGDTVPPPFNLIPTTKSFCKSLGCRKQVNESKSLKRKSHEKAMERHETVMHLLVRRYVTAETRKRDDFGITEDDVMEIRQDISTLRYELIDILKDNGMRTPKLEKDEMQVPGKKNRIMERRLQTGFQIGLVEGIINEVITSNKEPRDVFSKIARAIGRGSTYKNKKKDWNAMVRRSTTIRNPIGSSNEVMVRRSRQSIRRHIISNYGNALQNMDPEQLVEYNPKLSGVTPATRIAYAKFKAAKIRHEYEQSQQSPSIHRKSVASRSASVTSDDVFDSNISSEEHQSMRKESLSGLGNVPVPSSDDPPSQEQSTSQSEKSEETTENQSENVTFETVDDTIVTPEVPRTSSSSMKKDFRSRTPIQEEDEENIKTAGEKSLEKKDDEIKESSSEECSCETKSSPSREKVSMKSSITKPGGKSTATGEILTGCLILLVNSPSASGSKKTRVNQERLDNKSKEQNTILPMQATAADNTNPFLCGHSRVKENK</sequence>
<dbReference type="PRINTS" id="PR01097">
    <property type="entry name" value="TRNSRECEPTRP"/>
</dbReference>
<protein>
    <recommendedName>
        <fullName evidence="13">Transient receptor ion channel domain-containing protein</fullName>
    </recommendedName>
</protein>
<feature type="transmembrane region" description="Helical" evidence="12">
    <location>
        <begin position="481"/>
        <end position="506"/>
    </location>
</feature>
<dbReference type="PANTHER" id="PTHR10117">
    <property type="entry name" value="TRANSIENT RECEPTOR POTENTIAL CHANNEL"/>
    <property type="match status" value="1"/>
</dbReference>
<feature type="transmembrane region" description="Helical" evidence="12">
    <location>
        <begin position="449"/>
        <end position="469"/>
    </location>
</feature>
<dbReference type="Pfam" id="PF12796">
    <property type="entry name" value="Ank_2"/>
    <property type="match status" value="1"/>
</dbReference>
<dbReference type="SMART" id="SM01420">
    <property type="entry name" value="TRP_2"/>
    <property type="match status" value="1"/>
</dbReference>
<dbReference type="SUPFAM" id="SSF48403">
    <property type="entry name" value="Ankyrin repeat"/>
    <property type="match status" value="1"/>
</dbReference>
<feature type="compositionally biased region" description="Polar residues" evidence="11">
    <location>
        <begin position="1151"/>
        <end position="1167"/>
    </location>
</feature>
<reference evidence="14" key="1">
    <citation type="journal article" date="2023" name="IScience">
        <title>Live-bearing cockroach genome reveals convergent evolutionary mechanisms linked to viviparity in insects and beyond.</title>
        <authorList>
            <person name="Fouks B."/>
            <person name="Harrison M.C."/>
            <person name="Mikhailova A.A."/>
            <person name="Marchal E."/>
            <person name="English S."/>
            <person name="Carruthers M."/>
            <person name="Jennings E.C."/>
            <person name="Chiamaka E.L."/>
            <person name="Frigard R.A."/>
            <person name="Pippel M."/>
            <person name="Attardo G.M."/>
            <person name="Benoit J.B."/>
            <person name="Bornberg-Bauer E."/>
            <person name="Tobe S.S."/>
        </authorList>
    </citation>
    <scope>NUCLEOTIDE SEQUENCE</scope>
    <source>
        <strain evidence="14">Stay&amp;Tobe</strain>
    </source>
</reference>
<dbReference type="GO" id="GO:0005886">
    <property type="term" value="C:plasma membrane"/>
    <property type="evidence" value="ECO:0007669"/>
    <property type="project" value="TreeGrafter"/>
</dbReference>
<keyword evidence="8 12" id="KW-0472">Membrane</keyword>
<feature type="repeat" description="ANK" evidence="10">
    <location>
        <begin position="177"/>
        <end position="209"/>
    </location>
</feature>
<keyword evidence="3 12" id="KW-0812">Transmembrane</keyword>
<evidence type="ECO:0000256" key="7">
    <source>
        <dbReference type="ARBA" id="ARBA00023065"/>
    </source>
</evidence>
<keyword evidence="9" id="KW-0407">Ion channel</keyword>
<comment type="subcellular location">
    <subcellularLocation>
        <location evidence="1">Membrane</location>
        <topology evidence="1">Multi-pass membrane protein</topology>
    </subcellularLocation>
</comment>
<dbReference type="Gene3D" id="1.25.40.20">
    <property type="entry name" value="Ankyrin repeat-containing domain"/>
    <property type="match status" value="1"/>
</dbReference>
<dbReference type="PROSITE" id="PS50297">
    <property type="entry name" value="ANK_REP_REGION"/>
    <property type="match status" value="1"/>
</dbReference>
<keyword evidence="7" id="KW-0406">Ion transport</keyword>
<feature type="non-terminal residue" evidence="14">
    <location>
        <position position="1179"/>
    </location>
</feature>
<evidence type="ECO:0000256" key="1">
    <source>
        <dbReference type="ARBA" id="ARBA00004141"/>
    </source>
</evidence>
<keyword evidence="15" id="KW-1185">Reference proteome</keyword>
<dbReference type="InterPro" id="IPR002153">
    <property type="entry name" value="TRPC_channel"/>
</dbReference>
<dbReference type="Proteomes" id="UP001233999">
    <property type="component" value="Unassembled WGS sequence"/>
</dbReference>
<proteinExistence type="predicted"/>
<comment type="caution">
    <text evidence="14">The sequence shown here is derived from an EMBL/GenBank/DDBJ whole genome shotgun (WGS) entry which is preliminary data.</text>
</comment>
<evidence type="ECO:0000256" key="5">
    <source>
        <dbReference type="ARBA" id="ARBA00022989"/>
    </source>
</evidence>
<evidence type="ECO:0000313" key="15">
    <source>
        <dbReference type="Proteomes" id="UP001233999"/>
    </source>
</evidence>
<dbReference type="GO" id="GO:0070679">
    <property type="term" value="F:inositol 1,4,5 trisphosphate binding"/>
    <property type="evidence" value="ECO:0007669"/>
    <property type="project" value="TreeGrafter"/>
</dbReference>
<reference evidence="14" key="2">
    <citation type="submission" date="2023-05" db="EMBL/GenBank/DDBJ databases">
        <authorList>
            <person name="Fouks B."/>
        </authorList>
    </citation>
    <scope>NUCLEOTIDE SEQUENCE</scope>
    <source>
        <strain evidence="14">Stay&amp;Tobe</strain>
        <tissue evidence="14">Testes</tissue>
    </source>
</reference>
<dbReference type="PANTHER" id="PTHR10117:SF51">
    <property type="entry name" value="TRANSIENT RECEPTOR POTENTIAL PROTEIN"/>
    <property type="match status" value="1"/>
</dbReference>
<feature type="compositionally biased region" description="Basic and acidic residues" evidence="11">
    <location>
        <begin position="973"/>
        <end position="983"/>
    </location>
</feature>
<dbReference type="InterPro" id="IPR005821">
    <property type="entry name" value="Ion_trans_dom"/>
</dbReference>
<dbReference type="GO" id="GO:0015279">
    <property type="term" value="F:store-operated calcium channel activity"/>
    <property type="evidence" value="ECO:0007669"/>
    <property type="project" value="TreeGrafter"/>
</dbReference>
<accession>A0AAD8A982</accession>
<dbReference type="InterPro" id="IPR036770">
    <property type="entry name" value="Ankyrin_rpt-contain_sf"/>
</dbReference>
<evidence type="ECO:0000259" key="13">
    <source>
        <dbReference type="SMART" id="SM01420"/>
    </source>
</evidence>
<dbReference type="PROSITE" id="PS50088">
    <property type="entry name" value="ANK_REPEAT"/>
    <property type="match status" value="1"/>
</dbReference>
<dbReference type="GO" id="GO:0034703">
    <property type="term" value="C:cation channel complex"/>
    <property type="evidence" value="ECO:0007669"/>
    <property type="project" value="TreeGrafter"/>
</dbReference>
<dbReference type="SMART" id="SM00248">
    <property type="entry name" value="ANK"/>
    <property type="match status" value="2"/>
</dbReference>
<dbReference type="InterPro" id="IPR013555">
    <property type="entry name" value="TRP_dom"/>
</dbReference>
<dbReference type="CDD" id="cd23650">
    <property type="entry name" value="TRP_CaM_bind1"/>
    <property type="match status" value="1"/>
</dbReference>
<organism evidence="14 15">
    <name type="scientific">Diploptera punctata</name>
    <name type="common">Pacific beetle cockroach</name>
    <dbReference type="NCBI Taxonomy" id="6984"/>
    <lineage>
        <taxon>Eukaryota</taxon>
        <taxon>Metazoa</taxon>
        <taxon>Ecdysozoa</taxon>
        <taxon>Arthropoda</taxon>
        <taxon>Hexapoda</taxon>
        <taxon>Insecta</taxon>
        <taxon>Pterygota</taxon>
        <taxon>Neoptera</taxon>
        <taxon>Polyneoptera</taxon>
        <taxon>Dictyoptera</taxon>
        <taxon>Blattodea</taxon>
        <taxon>Blaberoidea</taxon>
        <taxon>Blaberidae</taxon>
        <taxon>Diplopterinae</taxon>
        <taxon>Diploptera</taxon>
    </lineage>
</organism>
<evidence type="ECO:0000256" key="12">
    <source>
        <dbReference type="SAM" id="Phobius"/>
    </source>
</evidence>
<keyword evidence="6 10" id="KW-0040">ANK repeat</keyword>